<evidence type="ECO:0000313" key="2">
    <source>
        <dbReference type="Proteomes" id="UP001500469"/>
    </source>
</evidence>
<gene>
    <name evidence="1" type="ORF">GCM10009119_37360</name>
</gene>
<evidence type="ECO:0008006" key="3">
    <source>
        <dbReference type="Google" id="ProtNLM"/>
    </source>
</evidence>
<accession>A0ABN1N4E2</accession>
<comment type="caution">
    <text evidence="1">The sequence shown here is derived from an EMBL/GenBank/DDBJ whole genome shotgun (WGS) entry which is preliminary data.</text>
</comment>
<organism evidence="1 2">
    <name type="scientific">Algoriphagus jejuensis</name>
    <dbReference type="NCBI Taxonomy" id="419934"/>
    <lineage>
        <taxon>Bacteria</taxon>
        <taxon>Pseudomonadati</taxon>
        <taxon>Bacteroidota</taxon>
        <taxon>Cytophagia</taxon>
        <taxon>Cytophagales</taxon>
        <taxon>Cyclobacteriaceae</taxon>
        <taxon>Algoriphagus</taxon>
    </lineage>
</organism>
<proteinExistence type="predicted"/>
<dbReference type="EMBL" id="BAAAFI010000046">
    <property type="protein sequence ID" value="GAA0880766.1"/>
    <property type="molecule type" value="Genomic_DNA"/>
</dbReference>
<dbReference type="Proteomes" id="UP001500469">
    <property type="component" value="Unassembled WGS sequence"/>
</dbReference>
<name>A0ABN1N4E2_9BACT</name>
<protein>
    <recommendedName>
        <fullName evidence="3">Outer membrane protein with beta-barrel domain</fullName>
    </recommendedName>
</protein>
<reference evidence="1 2" key="1">
    <citation type="journal article" date="2019" name="Int. J. Syst. Evol. Microbiol.">
        <title>The Global Catalogue of Microorganisms (GCM) 10K type strain sequencing project: providing services to taxonomists for standard genome sequencing and annotation.</title>
        <authorList>
            <consortium name="The Broad Institute Genomics Platform"/>
            <consortium name="The Broad Institute Genome Sequencing Center for Infectious Disease"/>
            <person name="Wu L."/>
            <person name="Ma J."/>
        </authorList>
    </citation>
    <scope>NUCLEOTIDE SEQUENCE [LARGE SCALE GENOMIC DNA]</scope>
    <source>
        <strain evidence="1 2">JCM 16112</strain>
    </source>
</reference>
<keyword evidence="2" id="KW-1185">Reference proteome</keyword>
<evidence type="ECO:0000313" key="1">
    <source>
        <dbReference type="EMBL" id="GAA0880766.1"/>
    </source>
</evidence>
<sequence length="198" mass="22140">MNPLKSLVLLLLVFAPFLTIAQERGVGIRLGEPLSLTYKDFIEDYLSYEVMIGFAGVNSSDYYRKDFESNPPASNAFYQNHSAKKGVSINARVALHEDITEVFEITEGYLMAYGGAGIQIRTTNVNYSYFQNITSSATQPLLQEDRTNFDFGPEAFAGAEYYFNETPISVFAEVGMFIELIDRVNIKGQGGVGVRYLF</sequence>